<dbReference type="GO" id="GO:0016887">
    <property type="term" value="F:ATP hydrolysis activity"/>
    <property type="evidence" value="ECO:0007669"/>
    <property type="project" value="InterPro"/>
</dbReference>
<dbReference type="SUPFAM" id="SSF52540">
    <property type="entry name" value="P-loop containing nucleoside triphosphate hydrolases"/>
    <property type="match status" value="2"/>
</dbReference>
<protein>
    <recommendedName>
        <fullName evidence="4">ABC transporter domain-containing protein</fullName>
    </recommendedName>
</protein>
<dbReference type="Gene3D" id="3.40.50.300">
    <property type="entry name" value="P-loop containing nucleotide triphosphate hydrolases"/>
    <property type="match status" value="2"/>
</dbReference>
<evidence type="ECO:0000313" key="6">
    <source>
        <dbReference type="Proteomes" id="UP000231070"/>
    </source>
</evidence>
<sequence length="502" mass="53778">MQRQPVLSVRGLTKTFGPVRANDAVSFDVGAGELVCLFGENGAGKSTLSACLAGLHSPDGGEIVLNGEPVRFSTAADAIVAGIALVHQHFLLVDDFTVLENIVLGHERGLFVNYRAAEKKLRALCRRYGISVRPDARVGDLTVGERQWVELLKALYHEAAVLILDEPTATLDLQESRKLFRIIDELKTAGVALVLISHSLAEVMRSDRVVVLRQGRVVGERATSETTPQELTRLMIGREVERKHRGSSRPGRPCLDVEHVTIRRPGGAPILDDISFSVAEGEIFGLAGVAGNGQKPLMEAIAGVLPFSSGRVLIDGELLADLDVHGIQKLGVGHIPEDRLSEGLVGDFSIAENIALGSHRDVFADGHFLNRGAIRVAAAVAIADYQIAAPSAETRARALSGGNAQRVVLARELAAASRVLLANQPTRGLDVGVIEYIHDRLIEKRAAGCAVVLASSELEDLLNLSDRIGVMFQGRLMGIVDARSTSIEEIGLMMAGQKREAA</sequence>
<dbReference type="Pfam" id="PF00005">
    <property type="entry name" value="ABC_tran"/>
    <property type="match status" value="2"/>
</dbReference>
<dbReference type="OrthoDB" id="9805029at2"/>
<dbReference type="SMART" id="SM00382">
    <property type="entry name" value="AAA"/>
    <property type="match status" value="2"/>
</dbReference>
<dbReference type="PROSITE" id="PS00211">
    <property type="entry name" value="ABC_TRANSPORTER_1"/>
    <property type="match status" value="1"/>
</dbReference>
<gene>
    <name evidence="5" type="ORF">CJ014_04605</name>
</gene>
<keyword evidence="6" id="KW-1185">Reference proteome</keyword>
<dbReference type="PANTHER" id="PTHR43790">
    <property type="entry name" value="CARBOHYDRATE TRANSPORT ATP-BINDING PROTEIN MG119-RELATED"/>
    <property type="match status" value="1"/>
</dbReference>
<evidence type="ECO:0000259" key="4">
    <source>
        <dbReference type="PROSITE" id="PS50893"/>
    </source>
</evidence>
<feature type="domain" description="ABC transporter" evidence="4">
    <location>
        <begin position="255"/>
        <end position="498"/>
    </location>
</feature>
<keyword evidence="2" id="KW-0547">Nucleotide-binding</keyword>
<evidence type="ECO:0000313" key="5">
    <source>
        <dbReference type="EMBL" id="PIP00030.1"/>
    </source>
</evidence>
<dbReference type="InterPro" id="IPR050107">
    <property type="entry name" value="ABC_carbohydrate_import_ATPase"/>
</dbReference>
<dbReference type="InterPro" id="IPR003439">
    <property type="entry name" value="ABC_transporter-like_ATP-bd"/>
</dbReference>
<accession>A0A2G9WZD2</accession>
<evidence type="ECO:0000256" key="1">
    <source>
        <dbReference type="ARBA" id="ARBA00005417"/>
    </source>
</evidence>
<dbReference type="AlphaFoldDB" id="A0A2G9WZD2"/>
<evidence type="ECO:0000256" key="2">
    <source>
        <dbReference type="ARBA" id="ARBA00022741"/>
    </source>
</evidence>
<dbReference type="InterPro" id="IPR003593">
    <property type="entry name" value="AAA+_ATPase"/>
</dbReference>
<dbReference type="PANTHER" id="PTHR43790:SF4">
    <property type="entry name" value="GUANOSINE IMPORT ATP-BINDING PROTEIN NUPO"/>
    <property type="match status" value="1"/>
</dbReference>
<dbReference type="CDD" id="cd03215">
    <property type="entry name" value="ABC_Carb_Monos_II"/>
    <property type="match status" value="1"/>
</dbReference>
<proteinExistence type="inferred from homology"/>
<keyword evidence="3" id="KW-0067">ATP-binding</keyword>
<dbReference type="CDD" id="cd03216">
    <property type="entry name" value="ABC_Carb_Monos_I"/>
    <property type="match status" value="1"/>
</dbReference>
<dbReference type="Proteomes" id="UP000231070">
    <property type="component" value="Unassembled WGS sequence"/>
</dbReference>
<evidence type="ECO:0000256" key="3">
    <source>
        <dbReference type="ARBA" id="ARBA00022840"/>
    </source>
</evidence>
<comment type="similarity">
    <text evidence="1">Belongs to the ABC transporter superfamily.</text>
</comment>
<dbReference type="RefSeq" id="WP_100079366.1">
    <property type="nucleotide sequence ID" value="NZ_NQVN01000002.1"/>
</dbReference>
<organism evidence="5 6">
    <name type="scientific">Pleomorphomonas carboxyditropha</name>
    <dbReference type="NCBI Taxonomy" id="2023338"/>
    <lineage>
        <taxon>Bacteria</taxon>
        <taxon>Pseudomonadati</taxon>
        <taxon>Pseudomonadota</taxon>
        <taxon>Alphaproteobacteria</taxon>
        <taxon>Hyphomicrobiales</taxon>
        <taxon>Pleomorphomonadaceae</taxon>
        <taxon>Pleomorphomonas</taxon>
    </lineage>
</organism>
<dbReference type="EMBL" id="NQVN01000002">
    <property type="protein sequence ID" value="PIP00030.1"/>
    <property type="molecule type" value="Genomic_DNA"/>
</dbReference>
<dbReference type="GO" id="GO:0005524">
    <property type="term" value="F:ATP binding"/>
    <property type="evidence" value="ECO:0007669"/>
    <property type="project" value="UniProtKB-KW"/>
</dbReference>
<dbReference type="InterPro" id="IPR027417">
    <property type="entry name" value="P-loop_NTPase"/>
</dbReference>
<dbReference type="InterPro" id="IPR017871">
    <property type="entry name" value="ABC_transporter-like_CS"/>
</dbReference>
<name>A0A2G9WZD2_9HYPH</name>
<feature type="domain" description="ABC transporter" evidence="4">
    <location>
        <begin position="7"/>
        <end position="239"/>
    </location>
</feature>
<comment type="caution">
    <text evidence="5">The sequence shown here is derived from an EMBL/GenBank/DDBJ whole genome shotgun (WGS) entry which is preliminary data.</text>
</comment>
<reference evidence="5 6" key="1">
    <citation type="submission" date="2017-08" db="EMBL/GenBank/DDBJ databases">
        <title>Pleomorphomonas carboxidotrophicus sp. nov., a new mesophilic hydrogenogenic carboxidotroph.</title>
        <authorList>
            <person name="Esquivel-Elizondo S."/>
            <person name="Krajmalnik-Brown R."/>
            <person name="Maldonado J."/>
        </authorList>
    </citation>
    <scope>NUCLEOTIDE SEQUENCE [LARGE SCALE GENOMIC DNA]</scope>
    <source>
        <strain evidence="5 6">SVCO-16</strain>
    </source>
</reference>
<dbReference type="PROSITE" id="PS50893">
    <property type="entry name" value="ABC_TRANSPORTER_2"/>
    <property type="match status" value="2"/>
</dbReference>